<accession>A0A8C4S1T0</accession>
<sequence>MDYDSCNTDLHLGEKTFQLSCHNFIQHSKAIGDGWVWESIEATNEGYMKKVLLKMKNAFGYTIPEQQKIVNEKTYRQEFEVQDTMDLEEIDISSIDLSGREMIRFEYHVVYSSSYQVPVLYFRACDIDGRPLTLEEIWQSVQENYKERLLEGPWETITQQEHPLLGQPFFILHPCRTHELMTPILKGAREEKQSVNYITAWLSMMGPVLGLNLPISYTTATSAQQLD</sequence>
<dbReference type="RefSeq" id="XP_028660541.1">
    <property type="nucleotide sequence ID" value="XM_028804708.2"/>
</dbReference>
<dbReference type="PANTHER" id="PTHR14957:SF1">
    <property type="entry name" value="UBIQUITIN-LIKE-CONJUGATING ENZYME ATG10"/>
    <property type="match status" value="1"/>
</dbReference>
<evidence type="ECO:0000256" key="1">
    <source>
        <dbReference type="ARBA" id="ARBA00005696"/>
    </source>
</evidence>
<dbReference type="GO" id="GO:0005829">
    <property type="term" value="C:cytosol"/>
    <property type="evidence" value="ECO:0007669"/>
    <property type="project" value="TreeGrafter"/>
</dbReference>
<name>A0A8C4S1T0_ERPCA</name>
<dbReference type="GO" id="GO:0000422">
    <property type="term" value="P:autophagy of mitochondrion"/>
    <property type="evidence" value="ECO:0007669"/>
    <property type="project" value="TreeGrafter"/>
</dbReference>
<dbReference type="RefSeq" id="XP_051785596.1">
    <property type="nucleotide sequence ID" value="XM_051929636.1"/>
</dbReference>
<evidence type="ECO:0000256" key="3">
    <source>
        <dbReference type="ARBA" id="ARBA00022679"/>
    </source>
</evidence>
<evidence type="ECO:0000256" key="5">
    <source>
        <dbReference type="ARBA" id="ARBA00023006"/>
    </source>
</evidence>
<evidence type="ECO:0000313" key="7">
    <source>
        <dbReference type="Ensembl" id="ENSECRP00000010208.1"/>
    </source>
</evidence>
<dbReference type="OrthoDB" id="4089664at2759"/>
<dbReference type="GeneTree" id="ENSGT00390000000924"/>
<reference evidence="7" key="3">
    <citation type="submission" date="2025-09" db="UniProtKB">
        <authorList>
            <consortium name="Ensembl"/>
        </authorList>
    </citation>
    <scope>IDENTIFICATION</scope>
</reference>
<comment type="similarity">
    <text evidence="1">Belongs to the ATG10 family.</text>
</comment>
<keyword evidence="8" id="KW-1185">Reference proteome</keyword>
<dbReference type="CTD" id="83734"/>
<reference evidence="7" key="2">
    <citation type="submission" date="2025-08" db="UniProtKB">
        <authorList>
            <consortium name="Ensembl"/>
        </authorList>
    </citation>
    <scope>IDENTIFICATION</scope>
</reference>
<protein>
    <recommendedName>
        <fullName evidence="2">Ubiquitin-like-conjugating enzyme ATG10</fullName>
    </recommendedName>
    <alternativeName>
        <fullName evidence="6">Autophagy-related protein 10</fullName>
    </alternativeName>
</protein>
<dbReference type="GO" id="GO:0032446">
    <property type="term" value="P:protein modification by small protein conjugation"/>
    <property type="evidence" value="ECO:0007669"/>
    <property type="project" value="TreeGrafter"/>
</dbReference>
<evidence type="ECO:0000313" key="8">
    <source>
        <dbReference type="Proteomes" id="UP000694620"/>
    </source>
</evidence>
<dbReference type="RefSeq" id="XP_028660539.1">
    <property type="nucleotide sequence ID" value="XM_028804706.2"/>
</dbReference>
<dbReference type="PANTHER" id="PTHR14957">
    <property type="entry name" value="UBIQUITIN-LIKE-CONJUGATING ENZYME ATG10"/>
    <property type="match status" value="1"/>
</dbReference>
<dbReference type="InterPro" id="IPR007135">
    <property type="entry name" value="Atg3/Atg10"/>
</dbReference>
<evidence type="ECO:0000256" key="6">
    <source>
        <dbReference type="ARBA" id="ARBA00029833"/>
    </source>
</evidence>
<keyword evidence="3" id="KW-0808">Transferase</keyword>
<dbReference type="GO" id="GO:0000045">
    <property type="term" value="P:autophagosome assembly"/>
    <property type="evidence" value="ECO:0007669"/>
    <property type="project" value="TreeGrafter"/>
</dbReference>
<gene>
    <name evidence="7" type="primary">ATG10</name>
    <name evidence="7" type="synonym">atg10</name>
</gene>
<proteinExistence type="inferred from homology"/>
<dbReference type="Gene3D" id="3.30.1460.50">
    <property type="match status" value="1"/>
</dbReference>
<dbReference type="Pfam" id="PF03987">
    <property type="entry name" value="Autophagy_act_C"/>
    <property type="match status" value="1"/>
</dbReference>
<dbReference type="AlphaFoldDB" id="A0A8C4S1T0"/>
<organism evidence="7 8">
    <name type="scientific">Erpetoichthys calabaricus</name>
    <name type="common">Rope fish</name>
    <name type="synonym">Calamoichthys calabaricus</name>
    <dbReference type="NCBI Taxonomy" id="27687"/>
    <lineage>
        <taxon>Eukaryota</taxon>
        <taxon>Metazoa</taxon>
        <taxon>Chordata</taxon>
        <taxon>Craniata</taxon>
        <taxon>Vertebrata</taxon>
        <taxon>Euteleostomi</taxon>
        <taxon>Actinopterygii</taxon>
        <taxon>Polypteriformes</taxon>
        <taxon>Polypteridae</taxon>
        <taxon>Erpetoichthys</taxon>
    </lineage>
</organism>
<keyword evidence="4" id="KW-0833">Ubl conjugation pathway</keyword>
<dbReference type="Ensembl" id="ENSECRT00000010376.1">
    <property type="protein sequence ID" value="ENSECRP00000010208.1"/>
    <property type="gene ID" value="ENSECRG00000006810.1"/>
</dbReference>
<dbReference type="GeneID" id="114654273"/>
<evidence type="ECO:0000256" key="4">
    <source>
        <dbReference type="ARBA" id="ARBA00022786"/>
    </source>
</evidence>
<keyword evidence="5" id="KW-0072">Autophagy</keyword>
<reference evidence="7" key="1">
    <citation type="submission" date="2021-06" db="EMBL/GenBank/DDBJ databases">
        <authorList>
            <consortium name="Wellcome Sanger Institute Data Sharing"/>
        </authorList>
    </citation>
    <scope>NUCLEOTIDE SEQUENCE [LARGE SCALE GENOMIC DNA]</scope>
</reference>
<dbReference type="GO" id="GO:0061651">
    <property type="term" value="F:Atg12 conjugating enzyme activity"/>
    <property type="evidence" value="ECO:0007669"/>
    <property type="project" value="TreeGrafter"/>
</dbReference>
<evidence type="ECO:0000256" key="2">
    <source>
        <dbReference type="ARBA" id="ARBA00021099"/>
    </source>
</evidence>
<dbReference type="Proteomes" id="UP000694620">
    <property type="component" value="Chromosome 7"/>
</dbReference>
<dbReference type="RefSeq" id="XP_028660542.1">
    <property type="nucleotide sequence ID" value="XM_028804709.2"/>
</dbReference>